<comment type="subcellular location">
    <subcellularLocation>
        <location evidence="1">Nucleus</location>
    </subcellularLocation>
</comment>
<dbReference type="InterPro" id="IPR051219">
    <property type="entry name" value="Heterochromatin_chromo-domain"/>
</dbReference>
<dbReference type="Pfam" id="PF00385">
    <property type="entry name" value="Chromo"/>
    <property type="match status" value="1"/>
</dbReference>
<dbReference type="SUPFAM" id="SSF54160">
    <property type="entry name" value="Chromo domain-like"/>
    <property type="match status" value="1"/>
</dbReference>
<dbReference type="Gene3D" id="2.40.50.40">
    <property type="match status" value="1"/>
</dbReference>
<feature type="non-terminal residue" evidence="5">
    <location>
        <position position="282"/>
    </location>
</feature>
<accession>A0A0B7MLX2</accession>
<dbReference type="PROSITE" id="PS50013">
    <property type="entry name" value="CHROMO_2"/>
    <property type="match status" value="1"/>
</dbReference>
<dbReference type="STRING" id="35722.A0A0B7MLX2"/>
<keyword evidence="2" id="KW-0539">Nucleus</keyword>
<evidence type="ECO:0000313" key="6">
    <source>
        <dbReference type="Proteomes" id="UP000054107"/>
    </source>
</evidence>
<gene>
    <name evidence="5" type="primary">PARPA_00028.1 scaffold 106</name>
</gene>
<feature type="non-terminal residue" evidence="5">
    <location>
        <position position="1"/>
    </location>
</feature>
<name>A0A0B7MLX2_9FUNG</name>
<evidence type="ECO:0000256" key="1">
    <source>
        <dbReference type="ARBA" id="ARBA00004123"/>
    </source>
</evidence>
<dbReference type="SMART" id="SM00298">
    <property type="entry name" value="CHROMO"/>
    <property type="match status" value="1"/>
</dbReference>
<evidence type="ECO:0000256" key="3">
    <source>
        <dbReference type="SAM" id="MobiDB-lite"/>
    </source>
</evidence>
<proteinExistence type="predicted"/>
<evidence type="ECO:0000313" key="5">
    <source>
        <dbReference type="EMBL" id="CEP06791.1"/>
    </source>
</evidence>
<dbReference type="InterPro" id="IPR023779">
    <property type="entry name" value="Chromodomain_CS"/>
</dbReference>
<evidence type="ECO:0000259" key="4">
    <source>
        <dbReference type="PROSITE" id="PS50013"/>
    </source>
</evidence>
<reference evidence="5 6" key="1">
    <citation type="submission" date="2014-09" db="EMBL/GenBank/DDBJ databases">
        <authorList>
            <person name="Ellenberger Sabrina"/>
        </authorList>
    </citation>
    <scope>NUCLEOTIDE SEQUENCE [LARGE SCALE GENOMIC DNA]</scope>
    <source>
        <strain evidence="5 6">CBS 412.66</strain>
    </source>
</reference>
<protein>
    <recommendedName>
        <fullName evidence="4">Chromo domain-containing protein</fullName>
    </recommendedName>
</protein>
<dbReference type="PROSITE" id="PS00598">
    <property type="entry name" value="CHROMO_1"/>
    <property type="match status" value="1"/>
</dbReference>
<dbReference type="InterPro" id="IPR023780">
    <property type="entry name" value="Chromo_domain"/>
</dbReference>
<dbReference type="AlphaFoldDB" id="A0A0B7MLX2"/>
<dbReference type="Proteomes" id="UP000054107">
    <property type="component" value="Unassembled WGS sequence"/>
</dbReference>
<dbReference type="OrthoDB" id="2275976at2759"/>
<evidence type="ECO:0000256" key="2">
    <source>
        <dbReference type="ARBA" id="ARBA00023242"/>
    </source>
</evidence>
<feature type="compositionally biased region" description="Basic and acidic residues" evidence="3">
    <location>
        <begin position="260"/>
        <end position="269"/>
    </location>
</feature>
<dbReference type="InterPro" id="IPR016197">
    <property type="entry name" value="Chromo-like_dom_sf"/>
</dbReference>
<dbReference type="EMBL" id="LN718675">
    <property type="protein sequence ID" value="CEP06791.1"/>
    <property type="molecule type" value="Genomic_DNA"/>
</dbReference>
<organism evidence="5 6">
    <name type="scientific">Parasitella parasitica</name>
    <dbReference type="NCBI Taxonomy" id="35722"/>
    <lineage>
        <taxon>Eukaryota</taxon>
        <taxon>Fungi</taxon>
        <taxon>Fungi incertae sedis</taxon>
        <taxon>Mucoromycota</taxon>
        <taxon>Mucoromycotina</taxon>
        <taxon>Mucoromycetes</taxon>
        <taxon>Mucorales</taxon>
        <taxon>Mucorineae</taxon>
        <taxon>Mucoraceae</taxon>
        <taxon>Parasitella</taxon>
    </lineage>
</organism>
<sequence>AGVEKAVSLPFNPLGNSNAEAAVKSAKGIIIKMLEGRAENWDLYLDVVFARLPNELKDYSQVKAVLPDQEIDVKTLKKKIKRIDKILVPAIREQIVKTKEADNAYFRKRHKILEKPFPIGSSVMIKNVDKNKKTDPNYEGPFSVYGYTKNGSYILQDKSNAFLSRDIPTSHIKLISEDGIPTEEKQNVYVVQSILNHSGEAPNHKYLVRWEGYDSSWDSWEPPSMFDGTEAIATYWARRNAGQPSSEGKKQKLPKTVNKRKVESRQEKSVRRKARIAAITSK</sequence>
<dbReference type="PANTHER" id="PTHR22812">
    <property type="entry name" value="CHROMOBOX PROTEIN"/>
    <property type="match status" value="1"/>
</dbReference>
<dbReference type="InterPro" id="IPR000953">
    <property type="entry name" value="Chromo/chromo_shadow_dom"/>
</dbReference>
<keyword evidence="6" id="KW-1185">Reference proteome</keyword>
<feature type="domain" description="Chromo" evidence="4">
    <location>
        <begin position="189"/>
        <end position="247"/>
    </location>
</feature>
<feature type="region of interest" description="Disordered" evidence="3">
    <location>
        <begin position="238"/>
        <end position="282"/>
    </location>
</feature>
<dbReference type="GO" id="GO:0005634">
    <property type="term" value="C:nucleus"/>
    <property type="evidence" value="ECO:0007669"/>
    <property type="project" value="UniProtKB-SubCell"/>
</dbReference>